<proteinExistence type="predicted"/>
<reference evidence="4" key="1">
    <citation type="submission" date="2016-10" db="EMBL/GenBank/DDBJ databases">
        <authorList>
            <person name="Varghese N."/>
            <person name="Submissions S."/>
        </authorList>
    </citation>
    <scope>NUCLEOTIDE SEQUENCE [LARGE SCALE GENOMIC DNA]</scope>
    <source>
        <strain evidence="4">CGMCC 1.8711</strain>
    </source>
</reference>
<organism evidence="3 4">
    <name type="scientific">Halogeometricum limi</name>
    <dbReference type="NCBI Taxonomy" id="555875"/>
    <lineage>
        <taxon>Archaea</taxon>
        <taxon>Methanobacteriati</taxon>
        <taxon>Methanobacteriota</taxon>
        <taxon>Stenosarchaea group</taxon>
        <taxon>Halobacteria</taxon>
        <taxon>Halobacteriales</taxon>
        <taxon>Haloferacaceae</taxon>
        <taxon>Halogeometricum</taxon>
    </lineage>
</organism>
<sequence length="259" mass="27007">MNSDSGEPSVPGADSRPGGDADSRPDLRVATREARRTLDEQLDTLEDIDSKAIRLLQFAVGLSGLVVSVLSLADAGANLDSMPYLGAGLTLLVVGAVVAGVTYAISPRVVGVGPSDLERVANAESGAERQFRRTLVRSYADWIRLNAVANARAAFLITVAILFVVGGAVGLTLGLIRALTGPLSLPVVAVAAFGYLAAAYGTGVHRQFQRLRSLDRPTTALRPSLAASDTERLFEGQRCHTGDAGPDATSGGLDARPEE</sequence>
<protein>
    <submittedName>
        <fullName evidence="3">Uncharacterized protein</fullName>
    </submittedName>
</protein>
<evidence type="ECO:0000256" key="2">
    <source>
        <dbReference type="SAM" id="Phobius"/>
    </source>
</evidence>
<dbReference type="EMBL" id="FOYS01000005">
    <property type="protein sequence ID" value="SFR63452.1"/>
    <property type="molecule type" value="Genomic_DNA"/>
</dbReference>
<feature type="region of interest" description="Disordered" evidence="1">
    <location>
        <begin position="1"/>
        <end position="29"/>
    </location>
</feature>
<dbReference type="STRING" id="555875.SAMN04488124_2901"/>
<dbReference type="AlphaFoldDB" id="A0A1I6I9M5"/>
<feature type="transmembrane region" description="Helical" evidence="2">
    <location>
        <begin position="153"/>
        <end position="177"/>
    </location>
</feature>
<feature type="compositionally biased region" description="Basic and acidic residues" evidence="1">
    <location>
        <begin position="17"/>
        <end position="29"/>
    </location>
</feature>
<gene>
    <name evidence="3" type="ORF">SAMN04488124_2901</name>
</gene>
<evidence type="ECO:0000313" key="4">
    <source>
        <dbReference type="Proteomes" id="UP000243250"/>
    </source>
</evidence>
<dbReference type="RefSeq" id="WP_089882252.1">
    <property type="nucleotide sequence ID" value="NZ_FOYS01000005.1"/>
</dbReference>
<keyword evidence="2" id="KW-1133">Transmembrane helix</keyword>
<keyword evidence="2" id="KW-0472">Membrane</keyword>
<feature type="transmembrane region" description="Helical" evidence="2">
    <location>
        <begin position="55"/>
        <end position="73"/>
    </location>
</feature>
<feature type="region of interest" description="Disordered" evidence="1">
    <location>
        <begin position="235"/>
        <end position="259"/>
    </location>
</feature>
<dbReference type="Proteomes" id="UP000243250">
    <property type="component" value="Unassembled WGS sequence"/>
</dbReference>
<evidence type="ECO:0000256" key="1">
    <source>
        <dbReference type="SAM" id="MobiDB-lite"/>
    </source>
</evidence>
<feature type="transmembrane region" description="Helical" evidence="2">
    <location>
        <begin position="183"/>
        <end position="203"/>
    </location>
</feature>
<keyword evidence="2" id="KW-0812">Transmembrane</keyword>
<accession>A0A1I6I9M5</accession>
<name>A0A1I6I9M5_9EURY</name>
<keyword evidence="4" id="KW-1185">Reference proteome</keyword>
<feature type="transmembrane region" description="Helical" evidence="2">
    <location>
        <begin position="85"/>
        <end position="105"/>
    </location>
</feature>
<evidence type="ECO:0000313" key="3">
    <source>
        <dbReference type="EMBL" id="SFR63452.1"/>
    </source>
</evidence>
<dbReference type="OrthoDB" id="387569at2157"/>